<proteinExistence type="predicted"/>
<dbReference type="AlphaFoldDB" id="A0A2W5NJ67"/>
<evidence type="ECO:0000313" key="5">
    <source>
        <dbReference type="EMBL" id="PZQ50885.1"/>
    </source>
</evidence>
<dbReference type="Proteomes" id="UP000249082">
    <property type="component" value="Unassembled WGS sequence"/>
</dbReference>
<dbReference type="SUPFAM" id="SSF56235">
    <property type="entry name" value="N-terminal nucleophile aminohydrolases (Ntn hydrolases)"/>
    <property type="match status" value="1"/>
</dbReference>
<name>A0A2W5NJ67_9SPHN</name>
<reference evidence="5 6" key="1">
    <citation type="submission" date="2017-08" db="EMBL/GenBank/DDBJ databases">
        <title>Infants hospitalized years apart are colonized by the same room-sourced microbial strains.</title>
        <authorList>
            <person name="Brooks B."/>
            <person name="Olm M.R."/>
            <person name="Firek B.A."/>
            <person name="Baker R."/>
            <person name="Thomas B.C."/>
            <person name="Morowitz M.J."/>
            <person name="Banfield J.F."/>
        </authorList>
    </citation>
    <scope>NUCLEOTIDE SEQUENCE [LARGE SCALE GENOMIC DNA]</scope>
    <source>
        <strain evidence="5">S2_005_002_R2_33</strain>
    </source>
</reference>
<comment type="catalytic activity">
    <reaction evidence="3">
        <text>L-aspartate + L-glutamine + ATP + H2O = L-asparagine + L-glutamate + AMP + diphosphate + H(+)</text>
        <dbReference type="Rhea" id="RHEA:12228"/>
        <dbReference type="ChEBI" id="CHEBI:15377"/>
        <dbReference type="ChEBI" id="CHEBI:15378"/>
        <dbReference type="ChEBI" id="CHEBI:29985"/>
        <dbReference type="ChEBI" id="CHEBI:29991"/>
        <dbReference type="ChEBI" id="CHEBI:30616"/>
        <dbReference type="ChEBI" id="CHEBI:33019"/>
        <dbReference type="ChEBI" id="CHEBI:58048"/>
        <dbReference type="ChEBI" id="CHEBI:58359"/>
        <dbReference type="ChEBI" id="CHEBI:456215"/>
        <dbReference type="EC" id="6.3.5.4"/>
    </reaction>
</comment>
<protein>
    <recommendedName>
        <fullName evidence="2">asparagine synthase (glutamine-hydrolyzing)</fullName>
        <ecNumber evidence="2">6.3.5.4</ecNumber>
    </recommendedName>
</protein>
<dbReference type="InterPro" id="IPR051786">
    <property type="entry name" value="ASN_synthetase/amidase"/>
</dbReference>
<accession>A0A2W5NJ67</accession>
<comment type="pathway">
    <text evidence="1">Amino-acid biosynthesis; L-asparagine biosynthesis; L-asparagine from L-aspartate (L-Gln route): step 1/1.</text>
</comment>
<evidence type="ECO:0000313" key="6">
    <source>
        <dbReference type="Proteomes" id="UP000249082"/>
    </source>
</evidence>
<dbReference type="Gene3D" id="3.40.50.620">
    <property type="entry name" value="HUPs"/>
    <property type="match status" value="2"/>
</dbReference>
<dbReference type="GO" id="GO:0004066">
    <property type="term" value="F:asparagine synthase (glutamine-hydrolyzing) activity"/>
    <property type="evidence" value="ECO:0007669"/>
    <property type="project" value="UniProtKB-EC"/>
</dbReference>
<dbReference type="InterPro" id="IPR029055">
    <property type="entry name" value="Ntn_hydrolases_N"/>
</dbReference>
<evidence type="ECO:0000256" key="2">
    <source>
        <dbReference type="ARBA" id="ARBA00012737"/>
    </source>
</evidence>
<evidence type="ECO:0000256" key="3">
    <source>
        <dbReference type="ARBA" id="ARBA00048741"/>
    </source>
</evidence>
<dbReference type="EC" id="6.3.5.4" evidence="2"/>
<dbReference type="InterPro" id="IPR014729">
    <property type="entry name" value="Rossmann-like_a/b/a_fold"/>
</dbReference>
<dbReference type="EMBL" id="QFPX01000033">
    <property type="protein sequence ID" value="PZQ50885.1"/>
    <property type="molecule type" value="Genomic_DNA"/>
</dbReference>
<sequence>MGRFLLAIGAPPDRASDMWKRFEESGAMRLAVELEGVQLWSSVDLPLSIEPGGSRMILGQVRSRSLGDDDHPSGILPQHEQWPSWPKLIEAFWGPWLGIEYKHRSLRLELVRSADIEMPCYYALAAGGIYAASDADLLVAAGACTGEIDRAALASALVYPAHRPSSTVLAGITELEPGRRLEWTPGRLRGHALWNPWDFALPPAQIHDLQIAAETVRDAVLIAVRGCSAGQRVILGMSGGLDSSIVAAALRATGAQWSGVTTVSAEPAGDERYYARCVAEHLQVQLAEVPDNIERIDLRQCHAAHLPRPNSRSFSQSADKSMLEIAAASGAKAYLHGGGGDNVFAMLDSVRPVLDRALDTSGWAASQTVCDIARMTGRSVVDVALRAGRLALRHGRDAPRIGNSAFLSQSVLETAEFPHHPWLDTPPGARPGKVLHVNWLIGIQNFLEGHAGQGDLPYRAPLMAQPVIEACLRVPTWMWCTGGRNRAVARLAFEAMLPAQIMTRSAKGTPTSFLYDILEAKRDEAREMLLEGNLASLGCLDRDKVEAALGAVQRLMSGDVLALMRLIDTESWIRARIARQRD</sequence>
<organism evidence="5 6">
    <name type="scientific">Novosphingobium pentaromativorans</name>
    <dbReference type="NCBI Taxonomy" id="205844"/>
    <lineage>
        <taxon>Bacteria</taxon>
        <taxon>Pseudomonadati</taxon>
        <taxon>Pseudomonadota</taxon>
        <taxon>Alphaproteobacteria</taxon>
        <taxon>Sphingomonadales</taxon>
        <taxon>Sphingomonadaceae</taxon>
        <taxon>Novosphingobium</taxon>
    </lineage>
</organism>
<dbReference type="Pfam" id="PF00733">
    <property type="entry name" value="Asn_synthase"/>
    <property type="match status" value="1"/>
</dbReference>
<evidence type="ECO:0000256" key="1">
    <source>
        <dbReference type="ARBA" id="ARBA00005187"/>
    </source>
</evidence>
<gene>
    <name evidence="5" type="ORF">DI555_22240</name>
</gene>
<dbReference type="InterPro" id="IPR001962">
    <property type="entry name" value="Asn_synthase"/>
</dbReference>
<feature type="domain" description="Asparagine synthetase" evidence="4">
    <location>
        <begin position="216"/>
        <end position="573"/>
    </location>
</feature>
<dbReference type="PANTHER" id="PTHR43284">
    <property type="entry name" value="ASPARAGINE SYNTHETASE (GLUTAMINE-HYDROLYZING)"/>
    <property type="match status" value="1"/>
</dbReference>
<evidence type="ECO:0000259" key="4">
    <source>
        <dbReference type="Pfam" id="PF00733"/>
    </source>
</evidence>
<dbReference type="GO" id="GO:0006529">
    <property type="term" value="P:asparagine biosynthetic process"/>
    <property type="evidence" value="ECO:0007669"/>
    <property type="project" value="InterPro"/>
</dbReference>
<dbReference type="SUPFAM" id="SSF52402">
    <property type="entry name" value="Adenine nucleotide alpha hydrolases-like"/>
    <property type="match status" value="1"/>
</dbReference>
<comment type="caution">
    <text evidence="5">The sequence shown here is derived from an EMBL/GenBank/DDBJ whole genome shotgun (WGS) entry which is preliminary data.</text>
</comment>
<dbReference type="PANTHER" id="PTHR43284:SF1">
    <property type="entry name" value="ASPARAGINE SYNTHETASE"/>
    <property type="match status" value="1"/>
</dbReference>